<evidence type="ECO:0000313" key="1">
    <source>
        <dbReference type="EMBL" id="EIT72108.1"/>
    </source>
</evidence>
<protein>
    <submittedName>
        <fullName evidence="1">Uncharacterized protein</fullName>
    </submittedName>
</protein>
<sequence length="42" mass="4756">MEGVEPFLGFNGVLVHLVHHRPTPHRCARIGEARCRAFIFAI</sequence>
<dbReference type="STRING" id="1172194.WQQ_22450"/>
<name>I8TEI7_9GAMM</name>
<proteinExistence type="predicted"/>
<dbReference type="EMBL" id="AKGD01000001">
    <property type="protein sequence ID" value="EIT72108.1"/>
    <property type="molecule type" value="Genomic_DNA"/>
</dbReference>
<organism evidence="1 2">
    <name type="scientific">Hydrocarboniphaga effusa AP103</name>
    <dbReference type="NCBI Taxonomy" id="1172194"/>
    <lineage>
        <taxon>Bacteria</taxon>
        <taxon>Pseudomonadati</taxon>
        <taxon>Pseudomonadota</taxon>
        <taxon>Gammaproteobacteria</taxon>
        <taxon>Nevskiales</taxon>
        <taxon>Nevskiaceae</taxon>
        <taxon>Hydrocarboniphaga</taxon>
    </lineage>
</organism>
<evidence type="ECO:0000313" key="2">
    <source>
        <dbReference type="Proteomes" id="UP000003704"/>
    </source>
</evidence>
<accession>I8TEI7</accession>
<gene>
    <name evidence="1" type="ORF">WQQ_22450</name>
</gene>
<keyword evidence="2" id="KW-1185">Reference proteome</keyword>
<reference evidence="1 2" key="1">
    <citation type="journal article" date="2012" name="J. Bacteriol.">
        <title>Genome Sequence of n-Alkane-Degrading Hydrocarboniphaga effusa Strain AP103T (ATCC BAA-332T).</title>
        <authorList>
            <person name="Chang H.K."/>
            <person name="Zylstra G.J."/>
            <person name="Chae J.C."/>
        </authorList>
    </citation>
    <scope>NUCLEOTIDE SEQUENCE [LARGE SCALE GENOMIC DNA]</scope>
    <source>
        <strain evidence="1 2">AP103</strain>
    </source>
</reference>
<dbReference type="AlphaFoldDB" id="I8TEI7"/>
<comment type="caution">
    <text evidence="1">The sequence shown here is derived from an EMBL/GenBank/DDBJ whole genome shotgun (WGS) entry which is preliminary data.</text>
</comment>
<dbReference type="Proteomes" id="UP000003704">
    <property type="component" value="Unassembled WGS sequence"/>
</dbReference>